<dbReference type="AlphaFoldDB" id="A0A1P8K185"/>
<sequence>MGIVSSLQTAALALLAMMATGGSAFGALDAHYLGTSRDGGEFRIYLHGGAYVGRSGSVQTVRVTVHALRKGRRLQALEGCVYHFDDKDRGRDRIECAETAPGPLRGVAYARAHGQAAGAADAAAPMVCVQRCTIQAPQRLLLEEADEDNG</sequence>
<organism evidence="2 3">
    <name type="scientific">Rhodoferax koreensis</name>
    <dbReference type="NCBI Taxonomy" id="1842727"/>
    <lineage>
        <taxon>Bacteria</taxon>
        <taxon>Pseudomonadati</taxon>
        <taxon>Pseudomonadota</taxon>
        <taxon>Betaproteobacteria</taxon>
        <taxon>Burkholderiales</taxon>
        <taxon>Comamonadaceae</taxon>
        <taxon>Rhodoferax</taxon>
    </lineage>
</organism>
<evidence type="ECO:0000313" key="3">
    <source>
        <dbReference type="Proteomes" id="UP000186609"/>
    </source>
</evidence>
<accession>A0A1P8K185</accession>
<dbReference type="EMBL" id="CP019236">
    <property type="protein sequence ID" value="APW39756.1"/>
    <property type="molecule type" value="Genomic_DNA"/>
</dbReference>
<evidence type="ECO:0000313" key="2">
    <source>
        <dbReference type="EMBL" id="APW39756.1"/>
    </source>
</evidence>
<proteinExistence type="predicted"/>
<gene>
    <name evidence="2" type="ORF">RD110_23250</name>
</gene>
<protein>
    <submittedName>
        <fullName evidence="2">Uncharacterized protein</fullName>
    </submittedName>
</protein>
<name>A0A1P8K185_9BURK</name>
<keyword evidence="3" id="KW-1185">Reference proteome</keyword>
<dbReference type="KEGG" id="rhy:RD110_23250"/>
<dbReference type="Proteomes" id="UP000186609">
    <property type="component" value="Chromosome"/>
</dbReference>
<dbReference type="STRING" id="1842727.RD110_23250"/>
<reference evidence="2 3" key="1">
    <citation type="submission" date="2017-01" db="EMBL/GenBank/DDBJ databases">
        <authorList>
            <person name="Mah S.A."/>
            <person name="Swanson W.J."/>
            <person name="Moy G.W."/>
            <person name="Vacquier V.D."/>
        </authorList>
    </citation>
    <scope>NUCLEOTIDE SEQUENCE [LARGE SCALE GENOMIC DNA]</scope>
    <source>
        <strain evidence="2 3">DCY110</strain>
    </source>
</reference>
<keyword evidence="1" id="KW-0732">Signal</keyword>
<evidence type="ECO:0000256" key="1">
    <source>
        <dbReference type="SAM" id="SignalP"/>
    </source>
</evidence>
<feature type="chain" id="PRO_5012026508" evidence="1">
    <location>
        <begin position="27"/>
        <end position="150"/>
    </location>
</feature>
<feature type="signal peptide" evidence="1">
    <location>
        <begin position="1"/>
        <end position="26"/>
    </location>
</feature>
<dbReference type="OrthoDB" id="9864646at2"/>
<dbReference type="RefSeq" id="WP_076202365.1">
    <property type="nucleotide sequence ID" value="NZ_CP019236.1"/>
</dbReference>